<name>A0A4Y2W6D1_ARAVE</name>
<organism evidence="1 2">
    <name type="scientific">Araneus ventricosus</name>
    <name type="common">Orbweaver spider</name>
    <name type="synonym">Epeira ventricosa</name>
    <dbReference type="NCBI Taxonomy" id="182803"/>
    <lineage>
        <taxon>Eukaryota</taxon>
        <taxon>Metazoa</taxon>
        <taxon>Ecdysozoa</taxon>
        <taxon>Arthropoda</taxon>
        <taxon>Chelicerata</taxon>
        <taxon>Arachnida</taxon>
        <taxon>Araneae</taxon>
        <taxon>Araneomorphae</taxon>
        <taxon>Entelegynae</taxon>
        <taxon>Araneoidea</taxon>
        <taxon>Araneidae</taxon>
        <taxon>Araneus</taxon>
    </lineage>
</organism>
<keyword evidence="2" id="KW-1185">Reference proteome</keyword>
<accession>A0A4Y2W6D1</accession>
<dbReference type="EMBL" id="BGPR01055454">
    <property type="protein sequence ID" value="GBO32026.1"/>
    <property type="molecule type" value="Genomic_DNA"/>
</dbReference>
<dbReference type="Proteomes" id="UP000499080">
    <property type="component" value="Unassembled WGS sequence"/>
</dbReference>
<evidence type="ECO:0000313" key="2">
    <source>
        <dbReference type="Proteomes" id="UP000499080"/>
    </source>
</evidence>
<sequence length="78" mass="8420">MVGRHRVRGGISLKSRPAVHPNHLATLSMAGRHRAWGGILSPESRPMSTQLDSVTVLPGEQGNGSALCNRKVFPRLPN</sequence>
<reference evidence="1 2" key="1">
    <citation type="journal article" date="2019" name="Sci. Rep.">
        <title>Orb-weaving spider Araneus ventricosus genome elucidates the spidroin gene catalogue.</title>
        <authorList>
            <person name="Kono N."/>
            <person name="Nakamura H."/>
            <person name="Ohtoshi R."/>
            <person name="Moran D.A.P."/>
            <person name="Shinohara A."/>
            <person name="Yoshida Y."/>
            <person name="Fujiwara M."/>
            <person name="Mori M."/>
            <person name="Tomita M."/>
            <person name="Arakawa K."/>
        </authorList>
    </citation>
    <scope>NUCLEOTIDE SEQUENCE [LARGE SCALE GENOMIC DNA]</scope>
</reference>
<dbReference type="AlphaFoldDB" id="A0A4Y2W6D1"/>
<gene>
    <name evidence="1" type="ORF">AVEN_114538_1</name>
</gene>
<protein>
    <submittedName>
        <fullName evidence="1">Uncharacterized protein</fullName>
    </submittedName>
</protein>
<evidence type="ECO:0000313" key="1">
    <source>
        <dbReference type="EMBL" id="GBO32026.1"/>
    </source>
</evidence>
<proteinExistence type="predicted"/>
<comment type="caution">
    <text evidence="1">The sequence shown here is derived from an EMBL/GenBank/DDBJ whole genome shotgun (WGS) entry which is preliminary data.</text>
</comment>